<proteinExistence type="predicted"/>
<reference evidence="1" key="1">
    <citation type="submission" date="2022-10" db="EMBL/GenBank/DDBJ databases">
        <title>Genome Sequence of Xylaria curta.</title>
        <authorList>
            <person name="Buettner E."/>
        </authorList>
    </citation>
    <scope>NUCLEOTIDE SEQUENCE</scope>
    <source>
        <strain evidence="1">Babe10</strain>
    </source>
</reference>
<dbReference type="Proteomes" id="UP001143856">
    <property type="component" value="Unassembled WGS sequence"/>
</dbReference>
<dbReference type="EMBL" id="JAPDGR010004153">
    <property type="protein sequence ID" value="KAJ2968990.1"/>
    <property type="molecule type" value="Genomic_DNA"/>
</dbReference>
<sequence length="161" mass="17481">MSRACSGRETTSTASSKPRLTLAFPPTALYWVKLAGIVGLSCWLPLDSKFPSLVQESDLNHETPIYMAHGTVDRVVPTAYGQMSYDALKKQNFAATMKLHPGMASIRLCDEELNDVEAFPLLASAAPGGEEFLLSGSEEDGGRVENLIRVQWADATYNAAQ</sequence>
<organism evidence="1 2">
    <name type="scientific">Xylaria curta</name>
    <dbReference type="NCBI Taxonomy" id="42375"/>
    <lineage>
        <taxon>Eukaryota</taxon>
        <taxon>Fungi</taxon>
        <taxon>Dikarya</taxon>
        <taxon>Ascomycota</taxon>
        <taxon>Pezizomycotina</taxon>
        <taxon>Sordariomycetes</taxon>
        <taxon>Xylariomycetidae</taxon>
        <taxon>Xylariales</taxon>
        <taxon>Xylariaceae</taxon>
        <taxon>Xylaria</taxon>
    </lineage>
</organism>
<name>A0ACC1MPP7_9PEZI</name>
<protein>
    <submittedName>
        <fullName evidence="1">Uncharacterized protein</fullName>
    </submittedName>
</protein>
<evidence type="ECO:0000313" key="1">
    <source>
        <dbReference type="EMBL" id="KAJ2968990.1"/>
    </source>
</evidence>
<comment type="caution">
    <text evidence="1">The sequence shown here is derived from an EMBL/GenBank/DDBJ whole genome shotgun (WGS) entry which is preliminary data.</text>
</comment>
<accession>A0ACC1MPP7</accession>
<evidence type="ECO:0000313" key="2">
    <source>
        <dbReference type="Proteomes" id="UP001143856"/>
    </source>
</evidence>
<gene>
    <name evidence="1" type="ORF">NUW58_g10096</name>
</gene>
<keyword evidence="2" id="KW-1185">Reference proteome</keyword>